<keyword evidence="2" id="KW-1185">Reference proteome</keyword>
<proteinExistence type="predicted"/>
<dbReference type="RefSeq" id="WP_123927479.1">
    <property type="nucleotide sequence ID" value="NZ_JBPSDP010000004.1"/>
</dbReference>
<dbReference type="EMBL" id="RKMH01000004">
    <property type="protein sequence ID" value="RPA64907.1"/>
    <property type="molecule type" value="Genomic_DNA"/>
</dbReference>
<dbReference type="OrthoDB" id="4537384at2"/>
<comment type="caution">
    <text evidence="1">The sequence shown here is derived from an EMBL/GenBank/DDBJ whole genome shotgun (WGS) entry which is preliminary data.</text>
</comment>
<gene>
    <name evidence="1" type="ORF">EF294_07435</name>
</gene>
<organism evidence="1 2">
    <name type="scientific">Gordonia oryzae</name>
    <dbReference type="NCBI Taxonomy" id="2487349"/>
    <lineage>
        <taxon>Bacteria</taxon>
        <taxon>Bacillati</taxon>
        <taxon>Actinomycetota</taxon>
        <taxon>Actinomycetes</taxon>
        <taxon>Mycobacteriales</taxon>
        <taxon>Gordoniaceae</taxon>
        <taxon>Gordonia</taxon>
    </lineage>
</organism>
<dbReference type="AlphaFoldDB" id="A0A3N4GTY2"/>
<evidence type="ECO:0000313" key="2">
    <source>
        <dbReference type="Proteomes" id="UP000267536"/>
    </source>
</evidence>
<dbReference type="Proteomes" id="UP000267536">
    <property type="component" value="Unassembled WGS sequence"/>
</dbReference>
<protein>
    <submittedName>
        <fullName evidence="1">Uncharacterized protein</fullName>
    </submittedName>
</protein>
<reference evidence="1 2" key="1">
    <citation type="submission" date="2018-11" db="EMBL/GenBank/DDBJ databases">
        <title>Draft genome sequence of Gordonia sp. RS15-1S isolated from rice stems.</title>
        <authorList>
            <person name="Muangham S."/>
        </authorList>
    </citation>
    <scope>NUCLEOTIDE SEQUENCE [LARGE SCALE GENOMIC DNA]</scope>
    <source>
        <strain evidence="1 2">RS15-1S</strain>
    </source>
</reference>
<sequence>MSDDLYLSRNEIQQLSTQLRALRSWVCRDLDDAVCRQVEHGGQSEVKPTSDEQPLTFNEHASSIATHLHDTLARWVDLICTQRERPWPGNLTTSQYATWLDRHLVDLAVMPEAGRADREITEALRRALRAIDRPRDSEFIGPCQSPSKTVRCDGLYVRPGATTLACSLCGMRSDVEKVREQTNRAVADRLYLSHELSSALSIITGTKVPFERVRNWVRRNKLSVVSSTADGDLYRLSDALELLQRSQERQRGKAS</sequence>
<name>A0A3N4GTY2_9ACTN</name>
<evidence type="ECO:0000313" key="1">
    <source>
        <dbReference type="EMBL" id="RPA64907.1"/>
    </source>
</evidence>
<accession>A0A3N4GTY2</accession>